<evidence type="ECO:0000313" key="2">
    <source>
        <dbReference type="EMBL" id="WAI01149.1"/>
    </source>
</evidence>
<dbReference type="GeneID" id="76835865"/>
<dbReference type="InterPro" id="IPR039768">
    <property type="entry name" value="Nmd3"/>
</dbReference>
<proteinExistence type="predicted"/>
<keyword evidence="3" id="KW-1185">Reference proteome</keyword>
<dbReference type="RefSeq" id="WP_268186366.1">
    <property type="nucleotide sequence ID" value="NZ_CP113361.1"/>
</dbReference>
<dbReference type="Proteomes" id="UP001163096">
    <property type="component" value="Chromosome"/>
</dbReference>
<dbReference type="PANTHER" id="PTHR12746">
    <property type="entry name" value="NONSENSE-MEDIATED MRNA DECAY PROTEIN 3"/>
    <property type="match status" value="1"/>
</dbReference>
<dbReference type="GO" id="GO:0005737">
    <property type="term" value="C:cytoplasm"/>
    <property type="evidence" value="ECO:0007669"/>
    <property type="project" value="TreeGrafter"/>
</dbReference>
<organism evidence="2 3">
    <name type="scientific">Methanogenium organophilum</name>
    <dbReference type="NCBI Taxonomy" id="2199"/>
    <lineage>
        <taxon>Archaea</taxon>
        <taxon>Methanobacteriati</taxon>
        <taxon>Methanobacteriota</taxon>
        <taxon>Stenosarchaea group</taxon>
        <taxon>Methanomicrobia</taxon>
        <taxon>Methanomicrobiales</taxon>
        <taxon>Methanomicrobiaceae</taxon>
        <taxon>Methanogenium</taxon>
    </lineage>
</organism>
<protein>
    <submittedName>
        <fullName evidence="2">60S ribosomal export protein NMD3</fullName>
    </submittedName>
</protein>
<evidence type="ECO:0000259" key="1">
    <source>
        <dbReference type="Pfam" id="PF04981"/>
    </source>
</evidence>
<dbReference type="AlphaFoldDB" id="A0A9X9T7J2"/>
<dbReference type="Pfam" id="PF04981">
    <property type="entry name" value="NMD3"/>
    <property type="match status" value="1"/>
</dbReference>
<name>A0A9X9T7J2_METOG</name>
<sequence>MAIQENFCPKCGGKTANEGLCNKCKVESIEWLICEPRVECVICPTCGSMKRGSIWTDVTYDRQQLIEELAFAAVSVHNDLEDPELAISTRDPTPNRTHCIIYVRGQLYGLPVQKTCELKIIWKKENCDRCSRLSGGYYESTIQVRATDRKPDAYERERVEKIAYDIEESVQEAGERLSFITRVDNTRDGVDIVVSSHNIGDTISRQIVTEMGGKITRHPKLVGERDGRKLYRITILLRLPQFRKGDVVFFKKRYYEVRGTDSGLLRVFDLSEGISNVLHDGEYRLIGNIRDAESADVTYIDNDIAGILDPVSYEIKDVKAQAWLRLAAHEKVRFLRDKEEDEIILVG</sequence>
<dbReference type="GO" id="GO:0043023">
    <property type="term" value="F:ribosomal large subunit binding"/>
    <property type="evidence" value="ECO:0007669"/>
    <property type="project" value="InterPro"/>
</dbReference>
<reference evidence="2" key="1">
    <citation type="submission" date="2022-11" db="EMBL/GenBank/DDBJ databases">
        <title>Complete genome sequence of Methanogenium organophilum DSM 3596.</title>
        <authorList>
            <person name="Chen S.-C."/>
            <person name="Lai S.-J."/>
            <person name="You Y.-T."/>
        </authorList>
    </citation>
    <scope>NUCLEOTIDE SEQUENCE</scope>
    <source>
        <strain evidence="2">DSM 3596</strain>
    </source>
</reference>
<dbReference type="InterPro" id="IPR007064">
    <property type="entry name" value="Nmd3_N"/>
</dbReference>
<accession>A0A9X9T7J2</accession>
<feature type="domain" description="Nmd3 N-terminal" evidence="1">
    <location>
        <begin position="8"/>
        <end position="239"/>
    </location>
</feature>
<dbReference type="PANTHER" id="PTHR12746:SF2">
    <property type="entry name" value="60S RIBOSOMAL EXPORT PROTEIN NMD3"/>
    <property type="match status" value="1"/>
</dbReference>
<dbReference type="KEGG" id="mou:OU421_12145"/>
<gene>
    <name evidence="2" type="ORF">OU421_12145</name>
</gene>
<evidence type="ECO:0000313" key="3">
    <source>
        <dbReference type="Proteomes" id="UP001163096"/>
    </source>
</evidence>
<dbReference type="EMBL" id="CP113361">
    <property type="protein sequence ID" value="WAI01149.1"/>
    <property type="molecule type" value="Genomic_DNA"/>
</dbReference>